<reference evidence="3" key="2">
    <citation type="submission" date="2020-09" db="EMBL/GenBank/DDBJ databases">
        <authorList>
            <person name="Sun Q."/>
            <person name="Zhou Y."/>
        </authorList>
    </citation>
    <scope>NUCLEOTIDE SEQUENCE</scope>
    <source>
        <strain evidence="3">CGMCC 1.12987</strain>
    </source>
</reference>
<dbReference type="SUPFAM" id="SSF53850">
    <property type="entry name" value="Periplasmic binding protein-like II"/>
    <property type="match status" value="1"/>
</dbReference>
<dbReference type="InterPro" id="IPR050490">
    <property type="entry name" value="Bact_solute-bd_prot1"/>
</dbReference>
<comment type="caution">
    <text evidence="3">The sequence shown here is derived from an EMBL/GenBank/DDBJ whole genome shotgun (WGS) entry which is preliminary data.</text>
</comment>
<keyword evidence="3" id="KW-0449">Lipoprotein</keyword>
<feature type="compositionally biased region" description="Low complexity" evidence="1">
    <location>
        <begin position="30"/>
        <end position="49"/>
    </location>
</feature>
<dbReference type="PANTHER" id="PTHR43649:SF12">
    <property type="entry name" value="DIACETYLCHITOBIOSE BINDING PROTEIN DASA"/>
    <property type="match status" value="1"/>
</dbReference>
<keyword evidence="4" id="KW-1185">Reference proteome</keyword>
<evidence type="ECO:0000256" key="2">
    <source>
        <dbReference type="SAM" id="SignalP"/>
    </source>
</evidence>
<feature type="chain" id="PRO_5038527088" evidence="2">
    <location>
        <begin position="20"/>
        <end position="520"/>
    </location>
</feature>
<protein>
    <submittedName>
        <fullName evidence="3">Lipoprotein LipO</fullName>
    </submittedName>
</protein>
<dbReference type="RefSeq" id="WP_188530611.1">
    <property type="nucleotide sequence ID" value="NZ_BMGR01000004.1"/>
</dbReference>
<reference evidence="3" key="1">
    <citation type="journal article" date="2014" name="Int. J. Syst. Evol. Microbiol.">
        <title>Complete genome sequence of Corynebacterium casei LMG S-19264T (=DSM 44701T), isolated from a smear-ripened cheese.</title>
        <authorList>
            <consortium name="US DOE Joint Genome Institute (JGI-PGF)"/>
            <person name="Walter F."/>
            <person name="Albersmeier A."/>
            <person name="Kalinowski J."/>
            <person name="Ruckert C."/>
        </authorList>
    </citation>
    <scope>NUCLEOTIDE SEQUENCE</scope>
    <source>
        <strain evidence="3">CGMCC 1.12987</strain>
    </source>
</reference>
<feature type="signal peptide" evidence="2">
    <location>
        <begin position="1"/>
        <end position="19"/>
    </location>
</feature>
<dbReference type="Proteomes" id="UP000644756">
    <property type="component" value="Unassembled WGS sequence"/>
</dbReference>
<dbReference type="AlphaFoldDB" id="A0A917CX10"/>
<evidence type="ECO:0000313" key="4">
    <source>
        <dbReference type="Proteomes" id="UP000644756"/>
    </source>
</evidence>
<sequence>MKKKFSILFVFVMALTLLAACGSNNNNAPANEPAPAAPNNGANEGASGNDNGEPAVIKVFMSGGAKFPDGQDINNNPWTEMLEEENNVDLQIEYGPAAPDEFMNKLTLKFASNDIPDLFVIPGSSQGWLMQNAELGALMELDGKVDNFENLKNAVYPNAWEAAKYNGKMYAIPVLNDGNKGTSNLYIRQDWLDKLNLDVPATLDEYVNVAKAFRDQDPDGNGKNDTYGMIAYDSMLGWSHLFGAFGVIPGYWIEKDGALVQSDVQPEMKEALAFISNLYKEKLLDNEWPITKVAAFHEKVANNQAGVYEGSWAAPRNEINTSKQNDPNAQWVKIAPPKGPNGDSGVFGGAEYKTFAVISSQAQNVDAILGMLDWMALPENIDKFVFGFGELGEGFMYDMVDGKYALNFENHNLYGYRQQLMFMQPKELNTKKMESLGADFDLVGSINHSTEYVIPSQYVGAPTPAMVEHLSTLDKLRAETFTKIIVGELPVDAFDDFVEEYNSKGGEAIAAEVQEWHAGR</sequence>
<evidence type="ECO:0000256" key="1">
    <source>
        <dbReference type="SAM" id="MobiDB-lite"/>
    </source>
</evidence>
<name>A0A917CX10_9BACL</name>
<dbReference type="CDD" id="cd13580">
    <property type="entry name" value="PBP2_AlgQ_like_1"/>
    <property type="match status" value="1"/>
</dbReference>
<dbReference type="PROSITE" id="PS51257">
    <property type="entry name" value="PROKAR_LIPOPROTEIN"/>
    <property type="match status" value="1"/>
</dbReference>
<feature type="region of interest" description="Disordered" evidence="1">
    <location>
        <begin position="30"/>
        <end position="50"/>
    </location>
</feature>
<dbReference type="PANTHER" id="PTHR43649">
    <property type="entry name" value="ARABINOSE-BINDING PROTEIN-RELATED"/>
    <property type="match status" value="1"/>
</dbReference>
<proteinExistence type="predicted"/>
<dbReference type="Gene3D" id="3.40.190.10">
    <property type="entry name" value="Periplasmic binding protein-like II"/>
    <property type="match status" value="2"/>
</dbReference>
<dbReference type="EMBL" id="BMGR01000004">
    <property type="protein sequence ID" value="GGG00430.1"/>
    <property type="molecule type" value="Genomic_DNA"/>
</dbReference>
<keyword evidence="2" id="KW-0732">Signal</keyword>
<accession>A0A917CX10</accession>
<gene>
    <name evidence="3" type="primary">lipO</name>
    <name evidence="3" type="ORF">GCM10010916_17020</name>
</gene>
<organism evidence="3 4">
    <name type="scientific">Paenibacillus abyssi</name>
    <dbReference type="NCBI Taxonomy" id="1340531"/>
    <lineage>
        <taxon>Bacteria</taxon>
        <taxon>Bacillati</taxon>
        <taxon>Bacillota</taxon>
        <taxon>Bacilli</taxon>
        <taxon>Bacillales</taxon>
        <taxon>Paenibacillaceae</taxon>
        <taxon>Paenibacillus</taxon>
    </lineage>
</organism>
<evidence type="ECO:0000313" key="3">
    <source>
        <dbReference type="EMBL" id="GGG00430.1"/>
    </source>
</evidence>